<reference evidence="1 2" key="1">
    <citation type="journal article" date="2019" name="Syst. Appl. Microbiol.">
        <title>Microvirga tunisiensis sp. nov., a root nodule symbiotic bacterium isolated from Lupinus micranthus and L. luteus grown in Northern Tunisia.</title>
        <authorList>
            <person name="Msaddak A."/>
            <person name="Rejili M."/>
            <person name="Duran D."/>
            <person name="Mars M."/>
            <person name="Palacios J.M."/>
            <person name="Ruiz-Argueso T."/>
            <person name="Rey L."/>
            <person name="Imperial J."/>
        </authorList>
    </citation>
    <scope>NUCLEOTIDE SEQUENCE [LARGE SCALE GENOMIC DNA]</scope>
    <source>
        <strain evidence="1 2">Lmie10</strain>
    </source>
</reference>
<accession>A0A5N7MQ05</accession>
<evidence type="ECO:0000313" key="1">
    <source>
        <dbReference type="EMBL" id="MPR26066.1"/>
    </source>
</evidence>
<evidence type="ECO:0000313" key="2">
    <source>
        <dbReference type="Proteomes" id="UP000403266"/>
    </source>
</evidence>
<name>A0A5N7MQ05_9HYPH</name>
<protein>
    <submittedName>
        <fullName evidence="1">Uncharacterized protein</fullName>
    </submittedName>
</protein>
<sequence>MNGLVDRFLAAPEDMFLDGATAADLDAAARELADHPYGGDLFVALCRSGTEACHAAAETLVRTTRDPGVMTEIVRGLARGLPLGDGTARRFLRAFLERAEDGSSHYGIRSQALLGALYLSQGQDSLVRRLQAHLLDITIDDEGNYLRHAARIIGTVLAHVDDPSLLAVLVNLLDVAEARDEAAMALGRLALAEALDETDRGRALDGFRAARSRFGQSIAASEGRLDATLYLRCLDVLLGFHDASDRGRLTERIAGIHAAAFEVAAFLLPSDRPVDRDTWLGMASLESLHWSSLALRLAALDTSLAKDAWLSAARVIEEELVLIHSASQSILRRSRDGGIEALVRPRIVGELQRNRVQLALLDQWIAERQDTGALPGAVAIRASVAQAMEASLLGNPPNAVATNFTATAIIEASGWDEARRAEATRLLRDSLVSLELEVTAPIVIEIWHEMRDGMLSNPDYASNPAARQFFDMIVFHTIGFVHSRENVSGTSTNGTEYLFAQRGDKEPVEEDLHRDYYGYLQATPLRELCLKEVEGVGHGRADVFFFNQAIRTVAELKKTDRDRTLDGLVERYALQSTAYQRTQVRFCILMVLDLVDRGGSGGHLRELVGVRRKTPTAGRTTYWVVAFRVQGRKRPPSKVAGI</sequence>
<organism evidence="1 2">
    <name type="scientific">Microvirga tunisiensis</name>
    <dbReference type="NCBI Taxonomy" id="2108360"/>
    <lineage>
        <taxon>Bacteria</taxon>
        <taxon>Pseudomonadati</taxon>
        <taxon>Pseudomonadota</taxon>
        <taxon>Alphaproteobacteria</taxon>
        <taxon>Hyphomicrobiales</taxon>
        <taxon>Methylobacteriaceae</taxon>
        <taxon>Microvirga</taxon>
    </lineage>
</organism>
<dbReference type="RefSeq" id="WP_152712029.1">
    <property type="nucleotide sequence ID" value="NZ_VOSJ01000006.1"/>
</dbReference>
<proteinExistence type="predicted"/>
<dbReference type="OrthoDB" id="7968592at2"/>
<dbReference type="AlphaFoldDB" id="A0A5N7MQ05"/>
<comment type="caution">
    <text evidence="1">The sequence shown here is derived from an EMBL/GenBank/DDBJ whole genome shotgun (WGS) entry which is preliminary data.</text>
</comment>
<dbReference type="Proteomes" id="UP000403266">
    <property type="component" value="Unassembled WGS sequence"/>
</dbReference>
<keyword evidence="2" id="KW-1185">Reference proteome</keyword>
<dbReference type="EMBL" id="VOSK01000038">
    <property type="protein sequence ID" value="MPR26066.1"/>
    <property type="molecule type" value="Genomic_DNA"/>
</dbReference>
<gene>
    <name evidence="1" type="ORF">FS320_12715</name>
</gene>